<organism evidence="2 3">
    <name type="scientific">Byssothecium circinans</name>
    <dbReference type="NCBI Taxonomy" id="147558"/>
    <lineage>
        <taxon>Eukaryota</taxon>
        <taxon>Fungi</taxon>
        <taxon>Dikarya</taxon>
        <taxon>Ascomycota</taxon>
        <taxon>Pezizomycotina</taxon>
        <taxon>Dothideomycetes</taxon>
        <taxon>Pleosporomycetidae</taxon>
        <taxon>Pleosporales</taxon>
        <taxon>Massarineae</taxon>
        <taxon>Massarinaceae</taxon>
        <taxon>Byssothecium</taxon>
    </lineage>
</organism>
<evidence type="ECO:0000256" key="1">
    <source>
        <dbReference type="SAM" id="MobiDB-lite"/>
    </source>
</evidence>
<dbReference type="Proteomes" id="UP000800035">
    <property type="component" value="Unassembled WGS sequence"/>
</dbReference>
<dbReference type="EMBL" id="ML976977">
    <property type="protein sequence ID" value="KAF1963810.1"/>
    <property type="molecule type" value="Genomic_DNA"/>
</dbReference>
<reference evidence="2" key="1">
    <citation type="journal article" date="2020" name="Stud. Mycol.">
        <title>101 Dothideomycetes genomes: a test case for predicting lifestyles and emergence of pathogens.</title>
        <authorList>
            <person name="Haridas S."/>
            <person name="Albert R."/>
            <person name="Binder M."/>
            <person name="Bloem J."/>
            <person name="Labutti K."/>
            <person name="Salamov A."/>
            <person name="Andreopoulos B."/>
            <person name="Baker S."/>
            <person name="Barry K."/>
            <person name="Bills G."/>
            <person name="Bluhm B."/>
            <person name="Cannon C."/>
            <person name="Castanera R."/>
            <person name="Culley D."/>
            <person name="Daum C."/>
            <person name="Ezra D."/>
            <person name="Gonzalez J."/>
            <person name="Henrissat B."/>
            <person name="Kuo A."/>
            <person name="Liang C."/>
            <person name="Lipzen A."/>
            <person name="Lutzoni F."/>
            <person name="Magnuson J."/>
            <person name="Mondo S."/>
            <person name="Nolan M."/>
            <person name="Ohm R."/>
            <person name="Pangilinan J."/>
            <person name="Park H.-J."/>
            <person name="Ramirez L."/>
            <person name="Alfaro M."/>
            <person name="Sun H."/>
            <person name="Tritt A."/>
            <person name="Yoshinaga Y."/>
            <person name="Zwiers L.-H."/>
            <person name="Turgeon B."/>
            <person name="Goodwin S."/>
            <person name="Spatafora J."/>
            <person name="Crous P."/>
            <person name="Grigoriev I."/>
        </authorList>
    </citation>
    <scope>NUCLEOTIDE SEQUENCE</scope>
    <source>
        <strain evidence="2">CBS 675.92</strain>
    </source>
</reference>
<gene>
    <name evidence="2" type="ORF">CC80DRAFT_13532</name>
</gene>
<accession>A0A6A5UHJ9</accession>
<keyword evidence="3" id="KW-1185">Reference proteome</keyword>
<feature type="region of interest" description="Disordered" evidence="1">
    <location>
        <begin position="1"/>
        <end position="128"/>
    </location>
</feature>
<dbReference type="AlphaFoldDB" id="A0A6A5UHJ9"/>
<name>A0A6A5UHJ9_9PLEO</name>
<evidence type="ECO:0000313" key="2">
    <source>
        <dbReference type="EMBL" id="KAF1963810.1"/>
    </source>
</evidence>
<proteinExistence type="predicted"/>
<evidence type="ECO:0000313" key="3">
    <source>
        <dbReference type="Proteomes" id="UP000800035"/>
    </source>
</evidence>
<protein>
    <submittedName>
        <fullName evidence="2">Uncharacterized protein</fullName>
    </submittedName>
</protein>
<sequence length="128" mass="14129">MRLHVTEARSTPDAIDHSIMTKRERTALRPEDKMDAAPSPPLGRPNRQDPTPVNPTPPLVENTLDASIASPRLSPGYKPHGHRQFQVLQYSNPYPPSPRTPSNYGSEKSPRRGLPFGIAHLDTLLPPG</sequence>
<feature type="compositionally biased region" description="Basic and acidic residues" evidence="1">
    <location>
        <begin position="14"/>
        <end position="35"/>
    </location>
</feature>